<dbReference type="Proteomes" id="UP000514713">
    <property type="component" value="Chromosome"/>
</dbReference>
<evidence type="ECO:0000256" key="2">
    <source>
        <dbReference type="ARBA" id="ARBA00008749"/>
    </source>
</evidence>
<keyword evidence="4" id="KW-0812">Transmembrane</keyword>
<keyword evidence="4" id="KW-0472">Membrane</keyword>
<keyword evidence="3" id="KW-0408">Iron</keyword>
<dbReference type="PANTHER" id="PTHR19353">
    <property type="entry name" value="FATTY ACID DESATURASE 2"/>
    <property type="match status" value="1"/>
</dbReference>
<dbReference type="InterPro" id="IPR005804">
    <property type="entry name" value="FA_desaturase_dom"/>
</dbReference>
<comment type="similarity">
    <text evidence="2">Belongs to the fatty acid desaturase type 2 family.</text>
</comment>
<evidence type="ECO:0000256" key="1">
    <source>
        <dbReference type="ARBA" id="ARBA00001954"/>
    </source>
</evidence>
<keyword evidence="4" id="KW-1133">Transmembrane helix</keyword>
<organism evidence="6 7">
    <name type="scientific">Nostoc edaphicum CCNP1411</name>
    <dbReference type="NCBI Taxonomy" id="1472755"/>
    <lineage>
        <taxon>Bacteria</taxon>
        <taxon>Bacillati</taxon>
        <taxon>Cyanobacteriota</taxon>
        <taxon>Cyanophyceae</taxon>
        <taxon>Nostocales</taxon>
        <taxon>Nostocaceae</taxon>
        <taxon>Nostoc</taxon>
    </lineage>
</organism>
<evidence type="ECO:0000313" key="7">
    <source>
        <dbReference type="Proteomes" id="UP000514713"/>
    </source>
</evidence>
<feature type="domain" description="Fatty acid desaturase" evidence="5">
    <location>
        <begin position="97"/>
        <end position="314"/>
    </location>
</feature>
<dbReference type="CDD" id="cd03514">
    <property type="entry name" value="CrtR_beta-carotene-hydroxylase"/>
    <property type="match status" value="1"/>
</dbReference>
<dbReference type="NCBIfam" id="NF045688">
    <property type="entry name" value="BCarotHydoxCrtR"/>
    <property type="match status" value="1"/>
</dbReference>
<feature type="transmembrane region" description="Helical" evidence="4">
    <location>
        <begin position="75"/>
        <end position="94"/>
    </location>
</feature>
<proteinExistence type="inferred from homology"/>
<dbReference type="GO" id="GO:0008610">
    <property type="term" value="P:lipid biosynthetic process"/>
    <property type="evidence" value="ECO:0007669"/>
    <property type="project" value="UniProtKB-ARBA"/>
</dbReference>
<dbReference type="RefSeq" id="WP_181931981.1">
    <property type="nucleotide sequence ID" value="NZ_CP054698.1"/>
</dbReference>
<dbReference type="GO" id="GO:0016717">
    <property type="term" value="F:oxidoreductase activity, acting on paired donors, with oxidation of a pair of donors resulting in the reduction of molecular oxygen to two molecules of water"/>
    <property type="evidence" value="ECO:0007669"/>
    <property type="project" value="TreeGrafter"/>
</dbReference>
<dbReference type="InterPro" id="IPR012171">
    <property type="entry name" value="Fatty_acid_desaturase"/>
</dbReference>
<keyword evidence="7" id="KW-1185">Reference proteome</keyword>
<dbReference type="EMBL" id="CP054698">
    <property type="protein sequence ID" value="QMS88899.1"/>
    <property type="molecule type" value="Genomic_DNA"/>
</dbReference>
<evidence type="ECO:0000313" key="6">
    <source>
        <dbReference type="EMBL" id="QMS88899.1"/>
    </source>
</evidence>
<dbReference type="KEGG" id="ned:HUN01_15300"/>
<dbReference type="InterPro" id="IPR054678">
    <property type="entry name" value="CrtR-like"/>
</dbReference>
<dbReference type="AlphaFoldDB" id="A0A7D7QDM9"/>
<dbReference type="PANTHER" id="PTHR19353:SF19">
    <property type="entry name" value="DELTA(5) FATTY ACID DESATURASE C-RELATED"/>
    <property type="match status" value="1"/>
</dbReference>
<gene>
    <name evidence="6" type="ORF">HUN01_15300</name>
</gene>
<dbReference type="GO" id="GO:0016020">
    <property type="term" value="C:membrane"/>
    <property type="evidence" value="ECO:0007669"/>
    <property type="project" value="TreeGrafter"/>
</dbReference>
<reference evidence="7" key="1">
    <citation type="submission" date="2020-06" db="EMBL/GenBank/DDBJ databases">
        <title>Nostoc edaphicum CCNP1411 genome.</title>
        <authorList>
            <person name="Fidor A."/>
            <person name="Grabski M."/>
            <person name="Gawor J."/>
            <person name="Gromadka R."/>
            <person name="Wegrzyn G."/>
            <person name="Mazur-Marzec H."/>
        </authorList>
    </citation>
    <scope>NUCLEOTIDE SEQUENCE [LARGE SCALE GENOMIC DNA]</scope>
    <source>
        <strain evidence="7">CCNP1411</strain>
    </source>
</reference>
<protein>
    <submittedName>
        <fullName evidence="6">Fatty acid desaturase</fullName>
    </submittedName>
</protein>
<feature type="transmembrane region" description="Helical" evidence="4">
    <location>
        <begin position="130"/>
        <end position="150"/>
    </location>
</feature>
<dbReference type="Pfam" id="PF00487">
    <property type="entry name" value="FA_desaturase"/>
    <property type="match status" value="1"/>
</dbReference>
<accession>A0A7D7QDM9</accession>
<comment type="cofactor">
    <cofactor evidence="1">
        <name>Fe(2+)</name>
        <dbReference type="ChEBI" id="CHEBI:29033"/>
    </cofactor>
</comment>
<name>A0A7D7QDM9_9NOSO</name>
<evidence type="ECO:0000256" key="4">
    <source>
        <dbReference type="SAM" id="Phobius"/>
    </source>
</evidence>
<evidence type="ECO:0000256" key="3">
    <source>
        <dbReference type="ARBA" id="ARBA00023004"/>
    </source>
</evidence>
<sequence length="353" mass="41327">MTSLDPNFFDIPDKSLIIINPAVDDYKKLNGNNLEVIFKDVVNTEVKTVTSEAHKLLKIPPKELLAPPGDFNPTLLLFCASVTVLVLSNCGYWLWQWPDWLCFSFNTIALHCAGTVIHDACHQSAHRNRVINAMLGHGSALMLGFVFPVFTRVHLQHHAHVNHPKDDPDHFVSTGGPLWLIAFRFLSHEVFFFRRRLWRKYELLEWFISRSIVIAIVYISIQYHFLMYVLNFWVVPSGIVGLILGLFFDYLPHRPFVERDRWKNARVYPSPILNILILGQNYHLIHHLWTNIPWYKYQSTYYVMKPLLDEKGCYQSSGLLQKKDFLEFIYDIFVGIRFNHHKTKNQDESQSQK</sequence>
<feature type="transmembrane region" description="Helical" evidence="4">
    <location>
        <begin position="232"/>
        <end position="251"/>
    </location>
</feature>
<evidence type="ECO:0000259" key="5">
    <source>
        <dbReference type="Pfam" id="PF00487"/>
    </source>
</evidence>
<feature type="transmembrane region" description="Helical" evidence="4">
    <location>
        <begin position="170"/>
        <end position="186"/>
    </location>
</feature>
<feature type="transmembrane region" description="Helical" evidence="4">
    <location>
        <begin position="207"/>
        <end position="226"/>
    </location>
</feature>